<dbReference type="AlphaFoldDB" id="A0ABC9P786"/>
<dbReference type="CDD" id="cd02440">
    <property type="entry name" value="AdoMet_MTases"/>
    <property type="match status" value="1"/>
</dbReference>
<evidence type="ECO:0008006" key="3">
    <source>
        <dbReference type="Google" id="ProtNLM"/>
    </source>
</evidence>
<dbReference type="EMBL" id="AEBE01000038">
    <property type="protein sequence ID" value="EFU90856.1"/>
    <property type="molecule type" value="Genomic_DNA"/>
</dbReference>
<comment type="caution">
    <text evidence="1">The sequence shown here is derived from an EMBL/GenBank/DDBJ whole genome shotgun (WGS) entry which is preliminary data.</text>
</comment>
<dbReference type="SUPFAM" id="SSF53335">
    <property type="entry name" value="S-adenosyl-L-methionine-dependent methyltransferases"/>
    <property type="match status" value="1"/>
</dbReference>
<evidence type="ECO:0000313" key="2">
    <source>
        <dbReference type="Proteomes" id="UP000004933"/>
    </source>
</evidence>
<accession>A0ABC9P786</accession>
<dbReference type="InterPro" id="IPR029063">
    <property type="entry name" value="SAM-dependent_MTases_sf"/>
</dbReference>
<sequence length="161" mass="19189">MKRILDACCGSRMFWFDKQNEQVLFMDNREHYEKLDSGHVIDVNPNLVADFRKMPFEDNSFYHVVFDPPHLLRCGNNSWLAKKYGKLNEKTWKEDIQKGFHECMRVLKPNGTLVFKWNEEQIKLSEILSTIDCEPLYGNKRAKTHWLVFMKASEEDDKKVR</sequence>
<protein>
    <recommendedName>
        <fullName evidence="3">Methyltransferase domain protein</fullName>
    </recommendedName>
</protein>
<evidence type="ECO:0000313" key="1">
    <source>
        <dbReference type="EMBL" id="EFU90856.1"/>
    </source>
</evidence>
<proteinExistence type="predicted"/>
<gene>
    <name evidence="1" type="ORF">HMPREF9511_01132</name>
</gene>
<reference evidence="1 2" key="1">
    <citation type="submission" date="2010-09" db="EMBL/GenBank/DDBJ databases">
        <authorList>
            <person name="Weinstock G."/>
            <person name="Sodergren E."/>
            <person name="Clifton S."/>
            <person name="Fulton L."/>
            <person name="Fulton B."/>
            <person name="Courtney L."/>
            <person name="Fronick C."/>
            <person name="Harrison M."/>
            <person name="Strong C."/>
            <person name="Farmer C."/>
            <person name="Delahaunty K."/>
            <person name="Markovic C."/>
            <person name="Hall O."/>
            <person name="Minx P."/>
            <person name="Tomlinson C."/>
            <person name="Mitreva M."/>
            <person name="Hou S."/>
            <person name="Chen J."/>
            <person name="Wollam A."/>
            <person name="Pepin K.H."/>
            <person name="Johnson M."/>
            <person name="Bhonagiri V."/>
            <person name="Zhang X."/>
            <person name="Suruliraj S."/>
            <person name="Warren W."/>
            <person name="Chinwalla A."/>
            <person name="Mardis E.R."/>
            <person name="Wilson R.K."/>
        </authorList>
    </citation>
    <scope>NUCLEOTIDE SEQUENCE [LARGE SCALE GENOMIC DNA]</scope>
    <source>
        <strain evidence="1 2">TX0630</strain>
    </source>
</reference>
<name>A0ABC9P786_ENTFL</name>
<dbReference type="Gene3D" id="3.40.50.150">
    <property type="entry name" value="Vaccinia Virus protein VP39"/>
    <property type="match status" value="1"/>
</dbReference>
<organism evidence="1 2">
    <name type="scientific">Enterococcus faecalis TX0630</name>
    <dbReference type="NCBI Taxonomy" id="749508"/>
    <lineage>
        <taxon>Bacteria</taxon>
        <taxon>Bacillati</taxon>
        <taxon>Bacillota</taxon>
        <taxon>Bacilli</taxon>
        <taxon>Lactobacillales</taxon>
        <taxon>Enterococcaceae</taxon>
        <taxon>Enterococcus</taxon>
    </lineage>
</organism>
<dbReference type="RefSeq" id="WP_002393130.1">
    <property type="nucleotide sequence ID" value="NZ_GL454792.1"/>
</dbReference>
<dbReference type="Proteomes" id="UP000004933">
    <property type="component" value="Unassembled WGS sequence"/>
</dbReference>